<evidence type="ECO:0000313" key="3">
    <source>
        <dbReference type="EMBL" id="PNJ47854.1"/>
    </source>
</evidence>
<dbReference type="Gene3D" id="2.20.110.10">
    <property type="entry name" value="Histone H3 K4-specific methyltransferase SET7/9 N-terminal domain"/>
    <property type="match status" value="2"/>
</dbReference>
<protein>
    <submittedName>
        <fullName evidence="3">MORN1 isoform 3</fullName>
    </submittedName>
</protein>
<feature type="compositionally biased region" description="Basic and acidic residues" evidence="2">
    <location>
        <begin position="14"/>
        <end position="24"/>
    </location>
</feature>
<evidence type="ECO:0000256" key="2">
    <source>
        <dbReference type="SAM" id="MobiDB-lite"/>
    </source>
</evidence>
<dbReference type="AlphaFoldDB" id="A0A2J8URE9"/>
<dbReference type="PANTHER" id="PTHR43215">
    <property type="entry name" value="RADIAL SPOKE HEAD 1 HOMOLOG"/>
    <property type="match status" value="1"/>
</dbReference>
<dbReference type="PANTHER" id="PTHR43215:SF14">
    <property type="entry name" value="RADIAL SPOKE HEAD 1 HOMOLOG"/>
    <property type="match status" value="1"/>
</dbReference>
<keyword evidence="1" id="KW-0677">Repeat</keyword>
<reference evidence="3" key="1">
    <citation type="submission" date="2017-12" db="EMBL/GenBank/DDBJ databases">
        <title>High-resolution comparative analysis of great ape genomes.</title>
        <authorList>
            <person name="Pollen A."/>
            <person name="Hastie A."/>
            <person name="Hormozdiari F."/>
            <person name="Dougherty M."/>
            <person name="Liu R."/>
            <person name="Chaisson M."/>
            <person name="Hoppe E."/>
            <person name="Hill C."/>
            <person name="Pang A."/>
            <person name="Hillier L."/>
            <person name="Baker C."/>
            <person name="Armstrong J."/>
            <person name="Shendure J."/>
            <person name="Paten B."/>
            <person name="Wilson R."/>
            <person name="Chao H."/>
            <person name="Schneider V."/>
            <person name="Ventura M."/>
            <person name="Kronenberg Z."/>
            <person name="Murali S."/>
            <person name="Gordon D."/>
            <person name="Cantsilieris S."/>
            <person name="Munson K."/>
            <person name="Nelson B."/>
            <person name="Raja A."/>
            <person name="Underwood J."/>
            <person name="Diekhans M."/>
            <person name="Fiddes I."/>
            <person name="Haussler D."/>
            <person name="Eichler E."/>
        </authorList>
    </citation>
    <scope>NUCLEOTIDE SEQUENCE [LARGE SCALE GENOMIC DNA]</scope>
    <source>
        <strain evidence="3">Susie</strain>
    </source>
</reference>
<dbReference type="FunFam" id="2.20.110.10:FF:000002">
    <property type="entry name" value="Phosphatidylinositol 4-phosphate 5-kinase 8"/>
    <property type="match status" value="1"/>
</dbReference>
<proteinExistence type="predicted"/>
<organism evidence="3">
    <name type="scientific">Pongo abelii</name>
    <name type="common">Sumatran orangutan</name>
    <name type="synonym">Pongo pygmaeus abelii</name>
    <dbReference type="NCBI Taxonomy" id="9601"/>
    <lineage>
        <taxon>Eukaryota</taxon>
        <taxon>Metazoa</taxon>
        <taxon>Chordata</taxon>
        <taxon>Craniata</taxon>
        <taxon>Vertebrata</taxon>
        <taxon>Euteleostomi</taxon>
        <taxon>Mammalia</taxon>
        <taxon>Eutheria</taxon>
        <taxon>Euarchontoglires</taxon>
        <taxon>Primates</taxon>
        <taxon>Haplorrhini</taxon>
        <taxon>Catarrhini</taxon>
        <taxon>Hominidae</taxon>
        <taxon>Pongo</taxon>
    </lineage>
</organism>
<evidence type="ECO:0000256" key="1">
    <source>
        <dbReference type="ARBA" id="ARBA00022737"/>
    </source>
</evidence>
<dbReference type="SUPFAM" id="SSF82185">
    <property type="entry name" value="Histone H3 K4-specific methyltransferase SET7/9 N-terminal domain"/>
    <property type="match status" value="2"/>
</dbReference>
<dbReference type="SMART" id="SM00698">
    <property type="entry name" value="MORN"/>
    <property type="match status" value="7"/>
</dbReference>
<dbReference type="Pfam" id="PF02493">
    <property type="entry name" value="MORN"/>
    <property type="match status" value="8"/>
</dbReference>
<accession>A0A2J8URE9</accession>
<comment type="caution">
    <text evidence="3">The sequence shown here is derived from an EMBL/GenBank/DDBJ whole genome shotgun (WGS) entry which is preliminary data.</text>
</comment>
<dbReference type="EMBL" id="NDHI03003447">
    <property type="protein sequence ID" value="PNJ47854.1"/>
    <property type="molecule type" value="Genomic_DNA"/>
</dbReference>
<feature type="region of interest" description="Disordered" evidence="2">
    <location>
        <begin position="1"/>
        <end position="26"/>
    </location>
</feature>
<sequence>MAAASKGTPSSRGPRRDPPRRPPRDGYGVYVYPNSFFRYEGEWKAGRKHGHGKLLFQDGSYYEGAFVDGEIMGEGRRHWAWSGDTFSGQFVLGEPQGYGVMEYKAGGCYEGEVSHGMREGHGFLVDRDGQVYQGSFHDNKRHGPGQMLFKNGDKYDGDWVRDQRQGHGVLRCVNGTTYEGQWHSDVFSGLGSMAHCSGVTYYGLWINGHPAGESGRVLQISAGVRYVQLSAYSEVSFFKVDRDNQETLIQTPFVPTCCLVPYTVD</sequence>
<gene>
    <name evidence="3" type="ORF">CR201_G0025579</name>
</gene>
<dbReference type="InterPro" id="IPR003409">
    <property type="entry name" value="MORN"/>
</dbReference>
<name>A0A2J8URE9_PONAB</name>